<reference evidence="2 3" key="1">
    <citation type="submission" date="2017-06" db="EMBL/GenBank/DDBJ databases">
        <authorList>
            <person name="Kim H.J."/>
            <person name="Triplett B.A."/>
        </authorList>
    </citation>
    <scope>NUCLEOTIDE SEQUENCE [LARGE SCALE GENOMIC DNA]</scope>
    <source>
        <strain evidence="2">FRACA_ARgP5</strain>
    </source>
</reference>
<evidence type="ECO:0000256" key="1">
    <source>
        <dbReference type="SAM" id="MobiDB-lite"/>
    </source>
</evidence>
<sequence length="90" mass="9348">MDGGPAARASSGTHWCTPPDIGANPTAGYRRGRPSMVTGQRYRLSLADLPAARRSGYSAIPGPPAVAAASVIRLWRLNVAESASISGNRT</sequence>
<dbReference type="EMBL" id="FZMO01000042">
    <property type="protein sequence ID" value="SNQ46325.1"/>
    <property type="molecule type" value="Genomic_DNA"/>
</dbReference>
<keyword evidence="3" id="KW-1185">Reference proteome</keyword>
<evidence type="ECO:0000313" key="3">
    <source>
        <dbReference type="Proteomes" id="UP000234331"/>
    </source>
</evidence>
<evidence type="ECO:0000313" key="2">
    <source>
        <dbReference type="EMBL" id="SNQ46325.1"/>
    </source>
</evidence>
<dbReference type="AlphaFoldDB" id="A0A2I2KKZ2"/>
<protein>
    <submittedName>
        <fullName evidence="2">Uncharacterized protein</fullName>
    </submittedName>
</protein>
<organism evidence="2 3">
    <name type="scientific">Frankia canadensis</name>
    <dbReference type="NCBI Taxonomy" id="1836972"/>
    <lineage>
        <taxon>Bacteria</taxon>
        <taxon>Bacillati</taxon>
        <taxon>Actinomycetota</taxon>
        <taxon>Actinomycetes</taxon>
        <taxon>Frankiales</taxon>
        <taxon>Frankiaceae</taxon>
        <taxon>Frankia</taxon>
    </lineage>
</organism>
<gene>
    <name evidence="2" type="ORF">FRACA_1360003</name>
</gene>
<feature type="region of interest" description="Disordered" evidence="1">
    <location>
        <begin position="1"/>
        <end position="35"/>
    </location>
</feature>
<name>A0A2I2KKZ2_9ACTN</name>
<proteinExistence type="predicted"/>
<accession>A0A2I2KKZ2</accession>
<dbReference type="Proteomes" id="UP000234331">
    <property type="component" value="Unassembled WGS sequence"/>
</dbReference>